<evidence type="ECO:0000256" key="5">
    <source>
        <dbReference type="ARBA" id="ARBA00022683"/>
    </source>
</evidence>
<reference evidence="8 9" key="1">
    <citation type="submission" date="2020-01" db="EMBL/GenBank/DDBJ databases">
        <authorList>
            <person name="Gulvik C.A."/>
            <person name="Batra D.G."/>
        </authorList>
    </citation>
    <scope>NUCLEOTIDE SEQUENCE [LARGE SCALE GENOMIC DNA]</scope>
    <source>
        <strain evidence="8 9">W9323</strain>
    </source>
</reference>
<name>A0A7D4BE66_9BACL</name>
<evidence type="ECO:0000259" key="7">
    <source>
        <dbReference type="PROSITE" id="PS51093"/>
    </source>
</evidence>
<keyword evidence="4" id="KW-0808">Transferase</keyword>
<accession>A0A7D4BE66</accession>
<dbReference type="GO" id="GO:0009401">
    <property type="term" value="P:phosphoenolpyruvate-dependent sugar phosphotransferase system"/>
    <property type="evidence" value="ECO:0007669"/>
    <property type="project" value="UniProtKB-KW"/>
</dbReference>
<dbReference type="NCBIfam" id="TIGR00830">
    <property type="entry name" value="PTBA"/>
    <property type="match status" value="1"/>
</dbReference>
<sequence length="165" mass="18005">MFRKWFGREDTAQSPELTVPVKGKVIPLEEVPDPVFAEKMMGDGVAVVPEDGTLVSPTEGKVVQLFPTHHAIGIQTLQGLEILLHIGLDTVNMKGEGFTAQVAVGDRVKSGQPLIRFSLEKVEKQAASTVTPIVITNMELVEKLEPTYTGNVQEAGEKMLRITLK</sequence>
<evidence type="ECO:0000256" key="1">
    <source>
        <dbReference type="ARBA" id="ARBA00004496"/>
    </source>
</evidence>
<organism evidence="8 9">
    <name type="scientific">Kroppenstedtia pulmonis</name>
    <dbReference type="NCBI Taxonomy" id="1380685"/>
    <lineage>
        <taxon>Bacteria</taxon>
        <taxon>Bacillati</taxon>
        <taxon>Bacillota</taxon>
        <taxon>Bacilli</taxon>
        <taxon>Bacillales</taxon>
        <taxon>Thermoactinomycetaceae</taxon>
        <taxon>Kroppenstedtia</taxon>
    </lineage>
</organism>
<dbReference type="Pfam" id="PF00358">
    <property type="entry name" value="PTS_EIIA_1"/>
    <property type="match status" value="1"/>
</dbReference>
<dbReference type="RefSeq" id="WP_173219881.1">
    <property type="nucleotide sequence ID" value="NZ_CP048104.1"/>
</dbReference>
<evidence type="ECO:0000256" key="3">
    <source>
        <dbReference type="ARBA" id="ARBA00022597"/>
    </source>
</evidence>
<evidence type="ECO:0000256" key="2">
    <source>
        <dbReference type="ARBA" id="ARBA00022448"/>
    </source>
</evidence>
<keyword evidence="9" id="KW-1185">Reference proteome</keyword>
<dbReference type="PANTHER" id="PTHR45008:SF1">
    <property type="entry name" value="PTS SYSTEM GLUCOSE-SPECIFIC EIIA COMPONENT"/>
    <property type="match status" value="1"/>
</dbReference>
<evidence type="ECO:0000256" key="6">
    <source>
        <dbReference type="ARBA" id="ARBA00022777"/>
    </source>
</evidence>
<protein>
    <submittedName>
        <fullName evidence="8">PTS glucose transporter subunit IIA</fullName>
    </submittedName>
</protein>
<gene>
    <name evidence="8" type="ORF">GXN76_01840</name>
</gene>
<dbReference type="SUPFAM" id="SSF51261">
    <property type="entry name" value="Duplicated hybrid motif"/>
    <property type="match status" value="1"/>
</dbReference>
<dbReference type="AlphaFoldDB" id="A0A7D4BE66"/>
<keyword evidence="2" id="KW-0813">Transport</keyword>
<dbReference type="GO" id="GO:0005737">
    <property type="term" value="C:cytoplasm"/>
    <property type="evidence" value="ECO:0007669"/>
    <property type="project" value="UniProtKB-SubCell"/>
</dbReference>
<dbReference type="PROSITE" id="PS00371">
    <property type="entry name" value="PTS_EIIA_TYPE_1_HIS"/>
    <property type="match status" value="1"/>
</dbReference>
<evidence type="ECO:0000313" key="8">
    <source>
        <dbReference type="EMBL" id="QKG83332.1"/>
    </source>
</evidence>
<dbReference type="EMBL" id="CP048104">
    <property type="protein sequence ID" value="QKG83332.1"/>
    <property type="molecule type" value="Genomic_DNA"/>
</dbReference>
<dbReference type="InterPro" id="IPR050890">
    <property type="entry name" value="PTS_EIIA_component"/>
</dbReference>
<dbReference type="Gene3D" id="2.70.70.10">
    <property type="entry name" value="Glucose Permease (Domain IIA)"/>
    <property type="match status" value="1"/>
</dbReference>
<dbReference type="GO" id="GO:0016301">
    <property type="term" value="F:kinase activity"/>
    <property type="evidence" value="ECO:0007669"/>
    <property type="project" value="UniProtKB-KW"/>
</dbReference>
<feature type="domain" description="PTS EIIA type-1" evidence="7">
    <location>
        <begin position="33"/>
        <end position="137"/>
    </location>
</feature>
<evidence type="ECO:0000313" key="9">
    <source>
        <dbReference type="Proteomes" id="UP000503088"/>
    </source>
</evidence>
<keyword evidence="6" id="KW-0418">Kinase</keyword>
<proteinExistence type="predicted"/>
<dbReference type="FunFam" id="2.70.70.10:FF:000001">
    <property type="entry name" value="PTS system glucose-specific IIA component"/>
    <property type="match status" value="1"/>
</dbReference>
<evidence type="ECO:0000256" key="4">
    <source>
        <dbReference type="ARBA" id="ARBA00022679"/>
    </source>
</evidence>
<dbReference type="PANTHER" id="PTHR45008">
    <property type="entry name" value="PTS SYSTEM GLUCOSE-SPECIFIC EIIA COMPONENT"/>
    <property type="match status" value="1"/>
</dbReference>
<comment type="subcellular location">
    <subcellularLocation>
        <location evidence="1">Cytoplasm</location>
    </subcellularLocation>
</comment>
<dbReference type="InterPro" id="IPR001127">
    <property type="entry name" value="PTS_EIIA_1_perm"/>
</dbReference>
<dbReference type="KEGG" id="kpul:GXN76_01840"/>
<keyword evidence="5" id="KW-0598">Phosphotransferase system</keyword>
<dbReference type="PROSITE" id="PS51093">
    <property type="entry name" value="PTS_EIIA_TYPE_1"/>
    <property type="match status" value="1"/>
</dbReference>
<dbReference type="InterPro" id="IPR011055">
    <property type="entry name" value="Dup_hybrid_motif"/>
</dbReference>
<keyword evidence="3 8" id="KW-0762">Sugar transport</keyword>
<dbReference type="Proteomes" id="UP000503088">
    <property type="component" value="Chromosome"/>
</dbReference>